<dbReference type="InterPro" id="IPR032531">
    <property type="entry name" value="DUF4956"/>
</dbReference>
<accession>A0ABS4KJ76</accession>
<evidence type="ECO:0000313" key="2">
    <source>
        <dbReference type="EMBL" id="MBP2027181.1"/>
    </source>
</evidence>
<feature type="transmembrane region" description="Helical" evidence="1">
    <location>
        <begin position="100"/>
        <end position="133"/>
    </location>
</feature>
<reference evidence="2 3" key="1">
    <citation type="submission" date="2021-03" db="EMBL/GenBank/DDBJ databases">
        <title>Genomic Encyclopedia of Type Strains, Phase IV (KMG-IV): sequencing the most valuable type-strain genomes for metagenomic binning, comparative biology and taxonomic classification.</title>
        <authorList>
            <person name="Goeker M."/>
        </authorList>
    </citation>
    <scope>NUCLEOTIDE SEQUENCE [LARGE SCALE GENOMIC DNA]</scope>
    <source>
        <strain evidence="2 3">DSM 27512</strain>
    </source>
</reference>
<name>A0ABS4KJ76_9FIRM</name>
<dbReference type="Pfam" id="PF16316">
    <property type="entry name" value="DUF4956"/>
    <property type="match status" value="1"/>
</dbReference>
<feature type="transmembrane region" description="Helical" evidence="1">
    <location>
        <begin position="20"/>
        <end position="38"/>
    </location>
</feature>
<organism evidence="2 3">
    <name type="scientific">Acetoanaerobium pronyense</name>
    <dbReference type="NCBI Taxonomy" id="1482736"/>
    <lineage>
        <taxon>Bacteria</taxon>
        <taxon>Bacillati</taxon>
        <taxon>Bacillota</taxon>
        <taxon>Clostridia</taxon>
        <taxon>Peptostreptococcales</taxon>
        <taxon>Filifactoraceae</taxon>
        <taxon>Acetoanaerobium</taxon>
    </lineage>
</organism>
<proteinExistence type="predicted"/>
<gene>
    <name evidence="2" type="ORF">J2Z35_000975</name>
</gene>
<keyword evidence="1" id="KW-0472">Membrane</keyword>
<dbReference type="EMBL" id="JAGGLI010000008">
    <property type="protein sequence ID" value="MBP2027181.1"/>
    <property type="molecule type" value="Genomic_DNA"/>
</dbReference>
<keyword evidence="3" id="KW-1185">Reference proteome</keyword>
<comment type="caution">
    <text evidence="2">The sequence shown here is derived from an EMBL/GenBank/DDBJ whole genome shotgun (WGS) entry which is preliminary data.</text>
</comment>
<keyword evidence="1" id="KW-1133">Transmembrane helix</keyword>
<dbReference type="Proteomes" id="UP001314903">
    <property type="component" value="Unassembled WGS sequence"/>
</dbReference>
<evidence type="ECO:0000256" key="1">
    <source>
        <dbReference type="SAM" id="Phobius"/>
    </source>
</evidence>
<evidence type="ECO:0000313" key="3">
    <source>
        <dbReference type="Proteomes" id="UP001314903"/>
    </source>
</evidence>
<feature type="transmembrane region" description="Helical" evidence="1">
    <location>
        <begin position="50"/>
        <end position="69"/>
    </location>
</feature>
<keyword evidence="1" id="KW-0812">Transmembrane</keyword>
<protein>
    <submittedName>
        <fullName evidence="2">Membrane protein YhiD involved in acid resistance</fullName>
    </submittedName>
</protein>
<dbReference type="RefSeq" id="WP_330623387.1">
    <property type="nucleotide sequence ID" value="NZ_JAGGLI010000008.1"/>
</dbReference>
<sequence length="226" mass="24574">MLDEILAIQSVSAGASAYDILGNIVISFILGGLISMTYQKTSNKGGYSSSLAVTLIMVPMVIGMIIFLIGNNVARAFSLAGAFSIIRFRSAPGDPKDITYVLFAMAAGLATGVGFYVYGAIFSVVLCLLMFILHKIDFGESTSSEKILKITVPENLSFEGVFNEILDIYSNNYSLSKIKTSELGSLYQLEYKVNLKDEGKIKELMDELRARNGNLTIAIFSQEQVA</sequence>